<feature type="non-terminal residue" evidence="7">
    <location>
        <position position="1"/>
    </location>
</feature>
<dbReference type="Pfam" id="PF00607">
    <property type="entry name" value="Gag_p24"/>
    <property type="match status" value="1"/>
</dbReference>
<evidence type="ECO:0000259" key="6">
    <source>
        <dbReference type="PROSITE" id="PS50158"/>
    </source>
</evidence>
<dbReference type="Pfam" id="PF00098">
    <property type="entry name" value="zf-CCHC"/>
    <property type="match status" value="1"/>
</dbReference>
<feature type="region of interest" description="Disordered" evidence="5">
    <location>
        <begin position="141"/>
        <end position="160"/>
    </location>
</feature>
<feature type="domain" description="CCHC-type" evidence="6">
    <location>
        <begin position="476"/>
        <end position="489"/>
    </location>
</feature>
<dbReference type="EMBL" id="VYZG01001572">
    <property type="protein sequence ID" value="NWQ81180.1"/>
    <property type="molecule type" value="Genomic_DNA"/>
</dbReference>
<feature type="non-terminal residue" evidence="7">
    <location>
        <position position="550"/>
    </location>
</feature>
<keyword evidence="3" id="KW-0862">Zinc</keyword>
<gene>
    <name evidence="7" type="primary">Ervk9_1</name>
    <name evidence="7" type="ORF">COLPIC_R08800</name>
</gene>
<evidence type="ECO:0000256" key="4">
    <source>
        <dbReference type="PROSITE-ProRule" id="PRU00047"/>
    </source>
</evidence>
<sequence length="550" mass="60263">MERQAAYDLLKCFLEKRGVKDIGLGKELAELLAYGVAKGCSGDPNTIFDEGEWRRFGDKLWEATIEEEKTAKKLGKPWQVVMNALKQHQAEQKAAQAVSAKLGAPVLKDREGLMSESSCPLNPATNVVHLPPRTVTGIAPSAPPALEDWPPPLPPAEEDSREIGHMSEARQIAIERHRIWKEILGQVLAAGDRHAAEALSEAFPVIYNQNADGSLTATITTLDWKILSQLRATVSESGIHGEPTRQMLNYVWGRNILLPTNIRSLMRLILTQHQLLLFQAHWQAVSQESVAVNRQPGDPSHGVTLDELLGLENYTRTEAQAILGPDKLREAMRLARIALERVKSLGGIPSYMGIKLSREELFGTFLDRVAEAIRAAGVAEHMWGALLKQCVLQNSNTTTRNIIVTLPGNWSIEEALERMLQVPTGPQAVLVEAVKELGARIKEQALAVHGQVLAALAPLQVSVTRTSGRRQPRFQCYRCGKEGHVQRECSAGAVCCQNCRMDNHSTVACRRGSGNGRSSGRGPRVATQMAVLTTRAFPAQTPPPPSSQPP</sequence>
<dbReference type="PANTHER" id="PTHR40389:SF3">
    <property type="entry name" value="IGE-BINDING PROTEIN"/>
    <property type="match status" value="1"/>
</dbReference>
<organism evidence="7 8">
    <name type="scientific">Columbina picui</name>
    <name type="common">Picui ground-dove</name>
    <dbReference type="NCBI Taxonomy" id="115618"/>
    <lineage>
        <taxon>Eukaryota</taxon>
        <taxon>Metazoa</taxon>
        <taxon>Chordata</taxon>
        <taxon>Craniata</taxon>
        <taxon>Vertebrata</taxon>
        <taxon>Euteleostomi</taxon>
        <taxon>Archelosauria</taxon>
        <taxon>Archosauria</taxon>
        <taxon>Dinosauria</taxon>
        <taxon>Saurischia</taxon>
        <taxon>Theropoda</taxon>
        <taxon>Coelurosauria</taxon>
        <taxon>Aves</taxon>
        <taxon>Neognathae</taxon>
        <taxon>Neoaves</taxon>
        <taxon>Columbimorphae</taxon>
        <taxon>Columbiformes</taxon>
        <taxon>Columbidae</taxon>
        <taxon>Columbina</taxon>
    </lineage>
</organism>
<dbReference type="InterPro" id="IPR050195">
    <property type="entry name" value="Primate_lentivir_Gag_pol-like"/>
</dbReference>
<dbReference type="InterPro" id="IPR008919">
    <property type="entry name" value="Retrov_capsid_N"/>
</dbReference>
<dbReference type="InterPro" id="IPR008916">
    <property type="entry name" value="Retrov_capsid_C"/>
</dbReference>
<accession>A0A7K4S6P9</accession>
<dbReference type="SUPFAM" id="SSF47943">
    <property type="entry name" value="Retrovirus capsid protein, N-terminal core domain"/>
    <property type="match status" value="1"/>
</dbReference>
<name>A0A7K4S6P9_COLPI</name>
<protein>
    <submittedName>
        <fullName evidence="7">GAK9 protein</fullName>
    </submittedName>
</protein>
<dbReference type="SUPFAM" id="SSF47353">
    <property type="entry name" value="Retrovirus capsid dimerization domain-like"/>
    <property type="match status" value="1"/>
</dbReference>
<dbReference type="InterPro" id="IPR036875">
    <property type="entry name" value="Znf_CCHC_sf"/>
</dbReference>
<proteinExistence type="predicted"/>
<reference evidence="7 8" key="1">
    <citation type="submission" date="2019-09" db="EMBL/GenBank/DDBJ databases">
        <title>Bird 10,000 Genomes (B10K) Project - Family phase.</title>
        <authorList>
            <person name="Zhang G."/>
        </authorList>
    </citation>
    <scope>NUCLEOTIDE SEQUENCE [LARGE SCALE GENOMIC DNA]</scope>
    <source>
        <strain evidence="7">B10K-DU-021-26</strain>
        <tissue evidence="7">Mixed tissue sample</tissue>
    </source>
</reference>
<evidence type="ECO:0000256" key="3">
    <source>
        <dbReference type="ARBA" id="ARBA00022833"/>
    </source>
</evidence>
<evidence type="ECO:0000256" key="5">
    <source>
        <dbReference type="SAM" id="MobiDB-lite"/>
    </source>
</evidence>
<evidence type="ECO:0000313" key="7">
    <source>
        <dbReference type="EMBL" id="NWQ81180.1"/>
    </source>
</evidence>
<dbReference type="GO" id="GO:0008270">
    <property type="term" value="F:zinc ion binding"/>
    <property type="evidence" value="ECO:0007669"/>
    <property type="project" value="UniProtKB-KW"/>
</dbReference>
<evidence type="ECO:0000313" key="8">
    <source>
        <dbReference type="Proteomes" id="UP000530263"/>
    </source>
</evidence>
<dbReference type="PANTHER" id="PTHR40389">
    <property type="entry name" value="ENDOGENOUS RETROVIRUS GROUP K MEMBER 24 GAG POLYPROTEIN-RELATED"/>
    <property type="match status" value="1"/>
</dbReference>
<dbReference type="Gene3D" id="1.10.1200.30">
    <property type="match status" value="1"/>
</dbReference>
<keyword evidence="2 4" id="KW-0863">Zinc-finger</keyword>
<dbReference type="SUPFAM" id="SSF57756">
    <property type="entry name" value="Retrovirus zinc finger-like domains"/>
    <property type="match status" value="1"/>
</dbReference>
<dbReference type="PROSITE" id="PS50158">
    <property type="entry name" value="ZF_CCHC"/>
    <property type="match status" value="1"/>
</dbReference>
<dbReference type="GO" id="GO:0003676">
    <property type="term" value="F:nucleic acid binding"/>
    <property type="evidence" value="ECO:0007669"/>
    <property type="project" value="InterPro"/>
</dbReference>
<keyword evidence="1" id="KW-0479">Metal-binding</keyword>
<dbReference type="OrthoDB" id="9352756at2759"/>
<comment type="caution">
    <text evidence="7">The sequence shown here is derived from an EMBL/GenBank/DDBJ whole genome shotgun (WGS) entry which is preliminary data.</text>
</comment>
<dbReference type="Gene3D" id="4.10.60.10">
    <property type="entry name" value="Zinc finger, CCHC-type"/>
    <property type="match status" value="1"/>
</dbReference>
<dbReference type="InterPro" id="IPR001878">
    <property type="entry name" value="Znf_CCHC"/>
</dbReference>
<dbReference type="Gene3D" id="1.10.375.10">
    <property type="entry name" value="Human Immunodeficiency Virus Type 1 Capsid Protein"/>
    <property type="match status" value="1"/>
</dbReference>
<dbReference type="SMART" id="SM00343">
    <property type="entry name" value="ZnF_C2HC"/>
    <property type="match status" value="1"/>
</dbReference>
<dbReference type="GO" id="GO:0016032">
    <property type="term" value="P:viral process"/>
    <property type="evidence" value="ECO:0007669"/>
    <property type="project" value="InterPro"/>
</dbReference>
<evidence type="ECO:0000256" key="1">
    <source>
        <dbReference type="ARBA" id="ARBA00022723"/>
    </source>
</evidence>
<keyword evidence="8" id="KW-1185">Reference proteome</keyword>
<dbReference type="AlphaFoldDB" id="A0A7K4S6P9"/>
<dbReference type="Proteomes" id="UP000530263">
    <property type="component" value="Unassembled WGS sequence"/>
</dbReference>
<evidence type="ECO:0000256" key="2">
    <source>
        <dbReference type="ARBA" id="ARBA00022771"/>
    </source>
</evidence>